<dbReference type="Proteomes" id="UP000299102">
    <property type="component" value="Unassembled WGS sequence"/>
</dbReference>
<keyword evidence="1" id="KW-0472">Membrane</keyword>
<evidence type="ECO:0000256" key="1">
    <source>
        <dbReference type="SAM" id="Phobius"/>
    </source>
</evidence>
<evidence type="ECO:0000313" key="3">
    <source>
        <dbReference type="Proteomes" id="UP000299102"/>
    </source>
</evidence>
<comment type="caution">
    <text evidence="2">The sequence shown here is derived from an EMBL/GenBank/DDBJ whole genome shotgun (WGS) entry which is preliminary data.</text>
</comment>
<accession>A0A4C1U647</accession>
<gene>
    <name evidence="2" type="ORF">EVAR_12055_1</name>
</gene>
<reference evidence="2 3" key="1">
    <citation type="journal article" date="2019" name="Commun. Biol.">
        <title>The bagworm genome reveals a unique fibroin gene that provides high tensile strength.</title>
        <authorList>
            <person name="Kono N."/>
            <person name="Nakamura H."/>
            <person name="Ohtoshi R."/>
            <person name="Tomita M."/>
            <person name="Numata K."/>
            <person name="Arakawa K."/>
        </authorList>
    </citation>
    <scope>NUCLEOTIDE SEQUENCE [LARGE SCALE GENOMIC DNA]</scope>
</reference>
<keyword evidence="1" id="KW-1133">Transmembrane helix</keyword>
<keyword evidence="3" id="KW-1185">Reference proteome</keyword>
<dbReference type="AlphaFoldDB" id="A0A4C1U647"/>
<protein>
    <submittedName>
        <fullName evidence="2">Uncharacterized protein</fullName>
    </submittedName>
</protein>
<name>A0A4C1U647_EUMVA</name>
<evidence type="ECO:0000313" key="2">
    <source>
        <dbReference type="EMBL" id="GBP21454.1"/>
    </source>
</evidence>
<dbReference type="EMBL" id="BGZK01000129">
    <property type="protein sequence ID" value="GBP21454.1"/>
    <property type="molecule type" value="Genomic_DNA"/>
</dbReference>
<sequence>MALTPENLHAMGILLSLFLLMTLKHLSKRQNTAGMQSSDEVVPLSAPYLLQTVKLPTYKDLMASSVGDYNPLWVTPAKQRSR</sequence>
<feature type="transmembrane region" description="Helical" evidence="1">
    <location>
        <begin position="6"/>
        <end position="23"/>
    </location>
</feature>
<organism evidence="2 3">
    <name type="scientific">Eumeta variegata</name>
    <name type="common">Bagworm moth</name>
    <name type="synonym">Eumeta japonica</name>
    <dbReference type="NCBI Taxonomy" id="151549"/>
    <lineage>
        <taxon>Eukaryota</taxon>
        <taxon>Metazoa</taxon>
        <taxon>Ecdysozoa</taxon>
        <taxon>Arthropoda</taxon>
        <taxon>Hexapoda</taxon>
        <taxon>Insecta</taxon>
        <taxon>Pterygota</taxon>
        <taxon>Neoptera</taxon>
        <taxon>Endopterygota</taxon>
        <taxon>Lepidoptera</taxon>
        <taxon>Glossata</taxon>
        <taxon>Ditrysia</taxon>
        <taxon>Tineoidea</taxon>
        <taxon>Psychidae</taxon>
        <taxon>Oiketicinae</taxon>
        <taxon>Eumeta</taxon>
    </lineage>
</organism>
<keyword evidence="1" id="KW-0812">Transmembrane</keyword>
<proteinExistence type="predicted"/>